<dbReference type="SMART" id="SM00028">
    <property type="entry name" value="TPR"/>
    <property type="match status" value="3"/>
</dbReference>
<keyword evidence="6" id="KW-1185">Reference proteome</keyword>
<evidence type="ECO:0000313" key="6">
    <source>
        <dbReference type="Proteomes" id="UP000199206"/>
    </source>
</evidence>
<evidence type="ECO:0000256" key="3">
    <source>
        <dbReference type="PROSITE-ProRule" id="PRU00339"/>
    </source>
</evidence>
<dbReference type="GO" id="GO:0009244">
    <property type="term" value="P:lipopolysaccharide core region biosynthetic process"/>
    <property type="evidence" value="ECO:0007669"/>
    <property type="project" value="TreeGrafter"/>
</dbReference>
<dbReference type="SUPFAM" id="SSF53756">
    <property type="entry name" value="UDP-Glycosyltransferase/glycogen phosphorylase"/>
    <property type="match status" value="1"/>
</dbReference>
<evidence type="ECO:0000256" key="2">
    <source>
        <dbReference type="ARBA" id="ARBA00022679"/>
    </source>
</evidence>
<keyword evidence="3" id="KW-0802">TPR repeat</keyword>
<feature type="repeat" description="TPR" evidence="3">
    <location>
        <begin position="17"/>
        <end position="50"/>
    </location>
</feature>
<dbReference type="GO" id="GO:0008713">
    <property type="term" value="F:ADP-heptose-lipopolysaccharide heptosyltransferase activity"/>
    <property type="evidence" value="ECO:0007669"/>
    <property type="project" value="TreeGrafter"/>
</dbReference>
<dbReference type="InterPro" id="IPR019734">
    <property type="entry name" value="TPR_rpt"/>
</dbReference>
<dbReference type="Gene3D" id="1.25.40.10">
    <property type="entry name" value="Tetratricopeptide repeat domain"/>
    <property type="match status" value="1"/>
</dbReference>
<dbReference type="RefSeq" id="WP_139198117.1">
    <property type="nucleotide sequence ID" value="NZ_FOCF01000009.1"/>
</dbReference>
<dbReference type="GO" id="GO:0005829">
    <property type="term" value="C:cytosol"/>
    <property type="evidence" value="ECO:0007669"/>
    <property type="project" value="TreeGrafter"/>
</dbReference>
<dbReference type="Gene3D" id="3.40.50.2000">
    <property type="entry name" value="Glycogen Phosphorylase B"/>
    <property type="match status" value="2"/>
</dbReference>
<dbReference type="Proteomes" id="UP000199206">
    <property type="component" value="Unassembled WGS sequence"/>
</dbReference>
<evidence type="ECO:0000256" key="4">
    <source>
        <dbReference type="SAM" id="MobiDB-lite"/>
    </source>
</evidence>
<protein>
    <submittedName>
        <fullName evidence="5">ADP-heptose:LPS heptosyltransferase</fullName>
    </submittedName>
</protein>
<sequence>MKVSQVWRSMRTGGDPARLFRKKAALAQREGRFRDAAALYVEALRIEPRNGPIHVQAGHMFKEAGEFELAGHHYRLAAALMPEDADLALQLGHFHKTTGSLAEAWDAYERSSMLAPDWGEPRKELERMDAAGWRGTDGHAAAPSSPDLFAPDPDRRPFDPELALAYGRMAPEQLPRPFRQMVRRSEPSINIVQFGVQLNTFWGMKRVSRGVEAIRGFCISVEPLLEVTALVNGLTVHRGAPKGPYELEYEPDRQRIHKFVFNIWYDFSGFAPGLYTLELRFRDAQGKVRSLHEDFVIEPPLNEEDYPASDALVNLQPGDTRSIEEQINSRPSAVHEAARSNMLPDIRSIMVLRADQLGDMVASIPGIMRLRELFPDARLVGVVSPANADLARSIGAFDDLVVISYRESMELRTRILGWEEQQALRDRLAPFAFDVAIDLSRSPMSRPLLALSGAPFLYGFEDPDWPRLSASVGDTYLDPKNRKEIATHSTRVVTMIDRLATLLNSRARVIRRDDLSRDRLQTYGIDDQDRYAVLHTGARIIFSRWAHYVGLAERLHRDTDLKVVIFTDRADLRDELPADIAASDRIVLIDRQLPFDDFDAMLSFCSVYVGNDSGPKHLASLRGVPVVSIHSARINWSEWGQELTGAVITRKLPCAGCSIYHDVDECGKDFVCVTEISLDDVYAVVRRYV</sequence>
<organism evidence="5 6">
    <name type="scientific">Sphingomonas gellani</name>
    <dbReference type="NCBI Taxonomy" id="1166340"/>
    <lineage>
        <taxon>Bacteria</taxon>
        <taxon>Pseudomonadati</taxon>
        <taxon>Pseudomonadota</taxon>
        <taxon>Alphaproteobacteria</taxon>
        <taxon>Sphingomonadales</taxon>
        <taxon>Sphingomonadaceae</taxon>
        <taxon>Sphingomonas</taxon>
    </lineage>
</organism>
<evidence type="ECO:0000256" key="1">
    <source>
        <dbReference type="ARBA" id="ARBA00022676"/>
    </source>
</evidence>
<proteinExistence type="predicted"/>
<name>A0A1H8I8E1_9SPHN</name>
<dbReference type="InterPro" id="IPR011990">
    <property type="entry name" value="TPR-like_helical_dom_sf"/>
</dbReference>
<dbReference type="Pfam" id="PF01075">
    <property type="entry name" value="Glyco_transf_9"/>
    <property type="match status" value="1"/>
</dbReference>
<evidence type="ECO:0000313" key="5">
    <source>
        <dbReference type="EMBL" id="SEN64118.1"/>
    </source>
</evidence>
<keyword evidence="2 5" id="KW-0808">Transferase</keyword>
<gene>
    <name evidence="5" type="ORF">SAMN05192583_3227</name>
</gene>
<dbReference type="CDD" id="cd03789">
    <property type="entry name" value="GT9_LPS_heptosyltransferase"/>
    <property type="match status" value="1"/>
</dbReference>
<dbReference type="STRING" id="1166340.SAMN05192583_3227"/>
<keyword evidence="1" id="KW-0328">Glycosyltransferase</keyword>
<dbReference type="AlphaFoldDB" id="A0A1H8I8E1"/>
<dbReference type="InterPro" id="IPR002201">
    <property type="entry name" value="Glyco_trans_9"/>
</dbReference>
<dbReference type="PANTHER" id="PTHR30160">
    <property type="entry name" value="TETRAACYLDISACCHARIDE 4'-KINASE-RELATED"/>
    <property type="match status" value="1"/>
</dbReference>
<feature type="region of interest" description="Disordered" evidence="4">
    <location>
        <begin position="134"/>
        <end position="154"/>
    </location>
</feature>
<accession>A0A1H8I8E1</accession>
<dbReference type="PROSITE" id="PS50005">
    <property type="entry name" value="TPR"/>
    <property type="match status" value="1"/>
</dbReference>
<reference evidence="6" key="1">
    <citation type="submission" date="2016-10" db="EMBL/GenBank/DDBJ databases">
        <authorList>
            <person name="Varghese N."/>
            <person name="Submissions S."/>
        </authorList>
    </citation>
    <scope>NUCLEOTIDE SEQUENCE [LARGE SCALE GENOMIC DNA]</scope>
    <source>
        <strain evidence="6">S6-262</strain>
    </source>
</reference>
<dbReference type="OrthoDB" id="7531264at2"/>
<dbReference type="SUPFAM" id="SSF48452">
    <property type="entry name" value="TPR-like"/>
    <property type="match status" value="1"/>
</dbReference>
<dbReference type="InterPro" id="IPR051199">
    <property type="entry name" value="LPS_LOS_Heptosyltrfase"/>
</dbReference>
<dbReference type="EMBL" id="FOCF01000009">
    <property type="protein sequence ID" value="SEN64118.1"/>
    <property type="molecule type" value="Genomic_DNA"/>
</dbReference>